<evidence type="ECO:0000313" key="1">
    <source>
        <dbReference type="EMBL" id="ACO46366.1"/>
    </source>
</evidence>
<proteinExistence type="predicted"/>
<accession>C1CVZ9</accession>
<dbReference type="EMBL" id="CP001114">
    <property type="protein sequence ID" value="ACO46366.1"/>
    <property type="molecule type" value="Genomic_DNA"/>
</dbReference>
<dbReference type="Proteomes" id="UP000002208">
    <property type="component" value="Chromosome"/>
</dbReference>
<dbReference type="STRING" id="546414.Deide_14190"/>
<reference evidence="1 2" key="1">
    <citation type="journal article" date="2009" name="PLoS Genet.">
        <title>Alliance of proteomics and genomics to unravel the specificities of Sahara bacterium Deinococcus deserti.</title>
        <authorList>
            <person name="de Groot A."/>
            <person name="Dulermo R."/>
            <person name="Ortet P."/>
            <person name="Blanchard L."/>
            <person name="Guerin P."/>
            <person name="Fernandez B."/>
            <person name="Vacherie B."/>
            <person name="Dossat C."/>
            <person name="Jolivet E."/>
            <person name="Siguier P."/>
            <person name="Chandler M."/>
            <person name="Barakat M."/>
            <person name="Dedieu A."/>
            <person name="Barbe V."/>
            <person name="Heulin T."/>
            <person name="Sommer S."/>
            <person name="Achouak W."/>
            <person name="Armengaud J."/>
        </authorList>
    </citation>
    <scope>NUCLEOTIDE SEQUENCE [LARGE SCALE GENOMIC DNA]</scope>
    <source>
        <strain evidence="2">DSM 17065 / CIP 109153 / LMG 22923 / VCD115</strain>
    </source>
</reference>
<organism evidence="1 2">
    <name type="scientific">Deinococcus deserti (strain DSM 17065 / CIP 109153 / LMG 22923 / VCD115)</name>
    <dbReference type="NCBI Taxonomy" id="546414"/>
    <lineage>
        <taxon>Bacteria</taxon>
        <taxon>Thermotogati</taxon>
        <taxon>Deinococcota</taxon>
        <taxon>Deinococci</taxon>
        <taxon>Deinococcales</taxon>
        <taxon>Deinococcaceae</taxon>
        <taxon>Deinococcus</taxon>
    </lineage>
</organism>
<dbReference type="AlphaFoldDB" id="C1CVZ9"/>
<dbReference type="HOGENOM" id="CLU_3381509_0_0_0"/>
<dbReference type="PaxDb" id="546414-Deide_14190"/>
<keyword evidence="2" id="KW-1185">Reference proteome</keyword>
<dbReference type="KEGG" id="ddr:Deide_14190"/>
<name>C1CVZ9_DEIDV</name>
<protein>
    <submittedName>
        <fullName evidence="1">Uncharacterized protein</fullName>
    </submittedName>
</protein>
<sequence>MRASWNTDTSVNAAQQYSYAQMDALSSLQQEVR</sequence>
<evidence type="ECO:0000313" key="2">
    <source>
        <dbReference type="Proteomes" id="UP000002208"/>
    </source>
</evidence>
<gene>
    <name evidence="1" type="ordered locus">Deide_14190</name>
</gene>